<accession>A0A5E4SNT5</accession>
<feature type="region of interest" description="Disordered" evidence="1">
    <location>
        <begin position="61"/>
        <end position="83"/>
    </location>
</feature>
<dbReference type="InterPro" id="IPR010812">
    <property type="entry name" value="HrpJ-like"/>
</dbReference>
<dbReference type="PRINTS" id="PR01344">
    <property type="entry name" value="INVEPROTEIN"/>
</dbReference>
<name>A0A5E4SNT5_9BURK</name>
<dbReference type="AlphaFoldDB" id="A0A5E4SNT5"/>
<organism evidence="3 4">
    <name type="scientific">Pandoraea fibrosis</name>
    <dbReference type="NCBI Taxonomy" id="1891094"/>
    <lineage>
        <taxon>Bacteria</taxon>
        <taxon>Pseudomonadati</taxon>
        <taxon>Pseudomonadota</taxon>
        <taxon>Betaproteobacteria</taxon>
        <taxon>Burkholderiales</taxon>
        <taxon>Burkholderiaceae</taxon>
        <taxon>Pandoraea</taxon>
    </lineage>
</organism>
<evidence type="ECO:0000313" key="4">
    <source>
        <dbReference type="Proteomes" id="UP000382577"/>
    </source>
</evidence>
<dbReference type="Gene3D" id="1.10.150.630">
    <property type="match status" value="1"/>
</dbReference>
<evidence type="ECO:0000259" key="2">
    <source>
        <dbReference type="Pfam" id="PF07201"/>
    </source>
</evidence>
<dbReference type="GO" id="GO:0019867">
    <property type="term" value="C:outer membrane"/>
    <property type="evidence" value="ECO:0007669"/>
    <property type="project" value="InterPro"/>
</dbReference>
<reference evidence="3 4" key="1">
    <citation type="submission" date="2019-08" db="EMBL/GenBank/DDBJ databases">
        <authorList>
            <person name="Peeters C."/>
        </authorList>
    </citation>
    <scope>NUCLEOTIDE SEQUENCE [LARGE SCALE GENOMIC DNA]</scope>
    <source>
        <strain evidence="3 4">LMG 31113</strain>
    </source>
</reference>
<dbReference type="GO" id="GO:0009306">
    <property type="term" value="P:protein secretion"/>
    <property type="evidence" value="ECO:0007669"/>
    <property type="project" value="InterPro"/>
</dbReference>
<evidence type="ECO:0000256" key="1">
    <source>
        <dbReference type="SAM" id="MobiDB-lite"/>
    </source>
</evidence>
<protein>
    <submittedName>
        <fullName evidence="3">SepL/TyeA/HrpJ family type III secretion system gatekeeper</fullName>
    </submittedName>
</protein>
<feature type="region of interest" description="Disordered" evidence="1">
    <location>
        <begin position="1"/>
        <end position="21"/>
    </location>
</feature>
<dbReference type="InterPro" id="IPR003520">
    <property type="entry name" value="Invas_InvE"/>
</dbReference>
<gene>
    <name evidence="3" type="ORF">PFI31113_00891</name>
</gene>
<dbReference type="EMBL" id="CABPRW010000002">
    <property type="protein sequence ID" value="VVD76751.1"/>
    <property type="molecule type" value="Genomic_DNA"/>
</dbReference>
<dbReference type="OrthoDB" id="9893363at2"/>
<proteinExistence type="predicted"/>
<dbReference type="RefSeq" id="WP_150598865.1">
    <property type="nucleotide sequence ID" value="NZ_CABPRW010000002.1"/>
</dbReference>
<dbReference type="Proteomes" id="UP000382577">
    <property type="component" value="Unassembled WGS sequence"/>
</dbReference>
<feature type="domain" description="Hypersensitivity response secretion-like HrpJ" evidence="2">
    <location>
        <begin position="75"/>
        <end position="203"/>
    </location>
</feature>
<dbReference type="Pfam" id="PF07201">
    <property type="entry name" value="HrpJ"/>
    <property type="match status" value="1"/>
</dbReference>
<dbReference type="SUPFAM" id="SSF140591">
    <property type="entry name" value="Type III secretion system domain"/>
    <property type="match status" value="1"/>
</dbReference>
<evidence type="ECO:0000313" key="3">
    <source>
        <dbReference type="EMBL" id="VVD76751.1"/>
    </source>
</evidence>
<sequence>MANIDLSRVTGPRQATAPGAFGQEAGANKLVLTQSPRGSLFAGKDSLSSLLAAMAQKQAVRRVEKPAKGTASKRRNSMSETQKAELARVRTLIQSGGANFGAAYEHTRNLFPVPEELALVLAGLLEDEELDAKTKQEIDDALAALIREYGHARLSAGLNTGHVVNTFASRLNIDANDLRAAYRTLVGAGTGEAVTYRYLIDKFGFERRGLALEFLECALAADLASDVPSHPPEAFQPMLDLLFQLRLIRSADDLLLTSARERNRRKRASTRHDEPDLFDQVLVDLLIASLFDIQNACRHLTHCLLRWREFAGADNVMDWAGRILRAMADLPVELFPDLAYRQALLSALCEVVDDIFLHRRGSVARLGSLHA</sequence>